<dbReference type="EnsemblMetazoa" id="CLYHEMT010993.1">
    <property type="protein sequence ID" value="CLYHEMP010993.1"/>
    <property type="gene ID" value="CLYHEMG010993"/>
</dbReference>
<evidence type="ECO:0000313" key="3">
    <source>
        <dbReference type="Proteomes" id="UP000594262"/>
    </source>
</evidence>
<keyword evidence="3" id="KW-1185">Reference proteome</keyword>
<sequence length="110" mass="11754">MNSSIVTTLAISLLVVCCTACGPQGGTQHGNRNGGGQNPNSMMGFSLLTHNDECVSQLMAKYTSMEAFCGDQNSCPTANKCHKVCLNAKRFACNLVNEDDVNSIKDSFDK</sequence>
<keyword evidence="1" id="KW-0732">Signal</keyword>
<protein>
    <submittedName>
        <fullName evidence="2">Uncharacterized protein</fullName>
    </submittedName>
</protein>
<feature type="signal peptide" evidence="1">
    <location>
        <begin position="1"/>
        <end position="20"/>
    </location>
</feature>
<evidence type="ECO:0000313" key="2">
    <source>
        <dbReference type="EnsemblMetazoa" id="CLYHEMP010993.1"/>
    </source>
</evidence>
<organism evidence="2 3">
    <name type="scientific">Clytia hemisphaerica</name>
    <dbReference type="NCBI Taxonomy" id="252671"/>
    <lineage>
        <taxon>Eukaryota</taxon>
        <taxon>Metazoa</taxon>
        <taxon>Cnidaria</taxon>
        <taxon>Hydrozoa</taxon>
        <taxon>Hydroidolina</taxon>
        <taxon>Leptothecata</taxon>
        <taxon>Obeliida</taxon>
        <taxon>Clytiidae</taxon>
        <taxon>Clytia</taxon>
    </lineage>
</organism>
<reference evidence="2" key="1">
    <citation type="submission" date="2021-01" db="UniProtKB">
        <authorList>
            <consortium name="EnsemblMetazoa"/>
        </authorList>
    </citation>
    <scope>IDENTIFICATION</scope>
</reference>
<dbReference type="AlphaFoldDB" id="A0A7M5VBD2"/>
<evidence type="ECO:0000256" key="1">
    <source>
        <dbReference type="SAM" id="SignalP"/>
    </source>
</evidence>
<dbReference type="Proteomes" id="UP000594262">
    <property type="component" value="Unplaced"/>
</dbReference>
<proteinExistence type="predicted"/>
<name>A0A7M5VBD2_9CNID</name>
<accession>A0A7M5VBD2</accession>
<feature type="chain" id="PRO_5029603983" evidence="1">
    <location>
        <begin position="21"/>
        <end position="110"/>
    </location>
</feature>